<dbReference type="InterPro" id="IPR023210">
    <property type="entry name" value="NADP_OxRdtase_dom"/>
</dbReference>
<dbReference type="PRINTS" id="PR00069">
    <property type="entry name" value="ALDKETRDTASE"/>
</dbReference>
<gene>
    <name evidence="2" type="ORF">ANCDUO_27332</name>
</gene>
<reference evidence="2 3" key="1">
    <citation type="submission" date="2013-12" db="EMBL/GenBank/DDBJ databases">
        <title>Draft genome of the parsitic nematode Ancylostoma duodenale.</title>
        <authorList>
            <person name="Mitreva M."/>
        </authorList>
    </citation>
    <scope>NUCLEOTIDE SEQUENCE [LARGE SCALE GENOMIC DNA]</scope>
    <source>
        <strain evidence="2 3">Zhejiang</strain>
    </source>
</reference>
<keyword evidence="3" id="KW-1185">Reference proteome</keyword>
<protein>
    <recommendedName>
        <fullName evidence="1">NADP-dependent oxidoreductase domain-containing protein</fullName>
    </recommendedName>
</protein>
<evidence type="ECO:0000313" key="2">
    <source>
        <dbReference type="EMBL" id="KIH42679.1"/>
    </source>
</evidence>
<dbReference type="OrthoDB" id="5853456at2759"/>
<dbReference type="PROSITE" id="PS00062">
    <property type="entry name" value="ALDOKETO_REDUCTASE_2"/>
    <property type="match status" value="1"/>
</dbReference>
<dbReference type="Proteomes" id="UP000054047">
    <property type="component" value="Unassembled WGS sequence"/>
</dbReference>
<dbReference type="GO" id="GO:0016491">
    <property type="term" value="F:oxidoreductase activity"/>
    <property type="evidence" value="ECO:0007669"/>
    <property type="project" value="InterPro"/>
</dbReference>
<dbReference type="InterPro" id="IPR020471">
    <property type="entry name" value="AKR"/>
</dbReference>
<organism evidence="2 3">
    <name type="scientific">Ancylostoma duodenale</name>
    <dbReference type="NCBI Taxonomy" id="51022"/>
    <lineage>
        <taxon>Eukaryota</taxon>
        <taxon>Metazoa</taxon>
        <taxon>Ecdysozoa</taxon>
        <taxon>Nematoda</taxon>
        <taxon>Chromadorea</taxon>
        <taxon>Rhabditida</taxon>
        <taxon>Rhabditina</taxon>
        <taxon>Rhabditomorpha</taxon>
        <taxon>Strongyloidea</taxon>
        <taxon>Ancylostomatidae</taxon>
        <taxon>Ancylostomatinae</taxon>
        <taxon>Ancylostoma</taxon>
    </lineage>
</organism>
<feature type="non-terminal residue" evidence="2">
    <location>
        <position position="91"/>
    </location>
</feature>
<dbReference type="Gene3D" id="3.20.20.100">
    <property type="entry name" value="NADP-dependent oxidoreductase domain"/>
    <property type="match status" value="1"/>
</dbReference>
<feature type="domain" description="NADP-dependent oxidoreductase" evidence="1">
    <location>
        <begin position="1"/>
        <end position="73"/>
    </location>
</feature>
<dbReference type="InterPro" id="IPR018170">
    <property type="entry name" value="Aldo/ket_reductase_CS"/>
</dbReference>
<evidence type="ECO:0000313" key="3">
    <source>
        <dbReference type="Proteomes" id="UP000054047"/>
    </source>
</evidence>
<accession>A0A0C2F6R3</accession>
<sequence>MEKMYDAGKCKALGLSNFNAKQVQNVYDHARIKPANLQVECHLYWPQTELYELCKKLNISFTAYGPLGSPGRKAFNPNMQWPEGNPLTDPE</sequence>
<dbReference type="EMBL" id="KN793820">
    <property type="protein sequence ID" value="KIH42679.1"/>
    <property type="molecule type" value="Genomic_DNA"/>
</dbReference>
<name>A0A0C2F6R3_9BILA</name>
<proteinExistence type="predicted"/>
<dbReference type="SUPFAM" id="SSF51430">
    <property type="entry name" value="NAD(P)-linked oxidoreductase"/>
    <property type="match status" value="1"/>
</dbReference>
<evidence type="ECO:0000259" key="1">
    <source>
        <dbReference type="Pfam" id="PF00248"/>
    </source>
</evidence>
<dbReference type="PANTHER" id="PTHR11732">
    <property type="entry name" value="ALDO/KETO REDUCTASE"/>
    <property type="match status" value="1"/>
</dbReference>
<dbReference type="Pfam" id="PF00248">
    <property type="entry name" value="Aldo_ket_red"/>
    <property type="match status" value="1"/>
</dbReference>
<dbReference type="AlphaFoldDB" id="A0A0C2F6R3"/>
<dbReference type="InterPro" id="IPR036812">
    <property type="entry name" value="NAD(P)_OxRdtase_dom_sf"/>
</dbReference>